<dbReference type="Pfam" id="PF00931">
    <property type="entry name" value="NB-ARC"/>
    <property type="match status" value="1"/>
</dbReference>
<keyword evidence="3" id="KW-0677">Repeat</keyword>
<sequence length="361" mass="40282">METTAMSLAQSVLDGVLSRAGSAIADEAAMLLGVHREVEFIRNELEMMRSFLKVATANPDADDTARTWVKQVRELAYDVEDCLLDFALYADMPSSSAGSWLLGRLVRRHRVAARIRELKDSVTELNERFRRYSIVVNHPRGGGGGGGDQQQQWVLPDHDAYSAELAFLESDMIGRVREKDELTKLISGGSGNGNGGEPLGVVSVWGMGGMGKSSVMRMVYNDPVLLDAFDCDAWVTVPHPLDSSEEFARRLRKHLGLGVAPVLAGDVRVLREYLREKRYMIIVDDLHSQEEWEYIWPVLQVCGGNKGSRVVVTTRREDVARHCAGDVPGHVYELKPLGRDESKRLFCQKVHVPFNIPHKNL</sequence>
<dbReference type="PANTHER" id="PTHR19338:SF58">
    <property type="entry name" value="OS09G0517100 PROTEIN"/>
    <property type="match status" value="1"/>
</dbReference>
<dbReference type="OrthoDB" id="3027644at2759"/>
<dbReference type="InterPro" id="IPR002182">
    <property type="entry name" value="NB-ARC"/>
</dbReference>
<evidence type="ECO:0000259" key="6">
    <source>
        <dbReference type="Pfam" id="PF00931"/>
    </source>
</evidence>
<dbReference type="InterPro" id="IPR041118">
    <property type="entry name" value="Rx_N"/>
</dbReference>
<evidence type="ECO:0000313" key="9">
    <source>
        <dbReference type="Proteomes" id="UP000729402"/>
    </source>
</evidence>
<dbReference type="CDD" id="cd14798">
    <property type="entry name" value="RX-CC_like"/>
    <property type="match status" value="1"/>
</dbReference>
<comment type="similarity">
    <text evidence="1">Belongs to the disease resistance NB-LRR family.</text>
</comment>
<evidence type="ECO:0000256" key="4">
    <source>
        <dbReference type="ARBA" id="ARBA00022741"/>
    </source>
</evidence>
<evidence type="ECO:0000256" key="2">
    <source>
        <dbReference type="ARBA" id="ARBA00022614"/>
    </source>
</evidence>
<gene>
    <name evidence="8" type="ORF">GUJ93_ZPchr0002g25536</name>
</gene>
<organism evidence="8 9">
    <name type="scientific">Zizania palustris</name>
    <name type="common">Northern wild rice</name>
    <dbReference type="NCBI Taxonomy" id="103762"/>
    <lineage>
        <taxon>Eukaryota</taxon>
        <taxon>Viridiplantae</taxon>
        <taxon>Streptophyta</taxon>
        <taxon>Embryophyta</taxon>
        <taxon>Tracheophyta</taxon>
        <taxon>Spermatophyta</taxon>
        <taxon>Magnoliopsida</taxon>
        <taxon>Liliopsida</taxon>
        <taxon>Poales</taxon>
        <taxon>Poaceae</taxon>
        <taxon>BOP clade</taxon>
        <taxon>Oryzoideae</taxon>
        <taxon>Oryzeae</taxon>
        <taxon>Zizaniinae</taxon>
        <taxon>Zizania</taxon>
    </lineage>
</organism>
<feature type="domain" description="Disease resistance N-terminal" evidence="7">
    <location>
        <begin position="13"/>
        <end position="95"/>
    </location>
</feature>
<dbReference type="AlphaFoldDB" id="A0A8J5SLQ2"/>
<evidence type="ECO:0000313" key="8">
    <source>
        <dbReference type="EMBL" id="KAG8057429.1"/>
    </source>
</evidence>
<dbReference type="Proteomes" id="UP000729402">
    <property type="component" value="Unassembled WGS sequence"/>
</dbReference>
<evidence type="ECO:0000256" key="5">
    <source>
        <dbReference type="ARBA" id="ARBA00022821"/>
    </source>
</evidence>
<proteinExistence type="inferred from homology"/>
<evidence type="ECO:0000256" key="3">
    <source>
        <dbReference type="ARBA" id="ARBA00022737"/>
    </source>
</evidence>
<keyword evidence="5" id="KW-0611">Plant defense</keyword>
<keyword evidence="4" id="KW-0547">Nucleotide-binding</keyword>
<dbReference type="EMBL" id="JAAALK010000287">
    <property type="protein sequence ID" value="KAG8057429.1"/>
    <property type="molecule type" value="Genomic_DNA"/>
</dbReference>
<name>A0A8J5SLQ2_ZIZPA</name>
<feature type="domain" description="NB-ARC" evidence="6">
    <location>
        <begin position="199"/>
        <end position="350"/>
    </location>
</feature>
<accession>A0A8J5SLQ2</accession>
<dbReference type="PANTHER" id="PTHR19338">
    <property type="entry name" value="TRANSLOCASE OF INNER MITOCHONDRIAL MEMBRANE 13 HOMOLOG"/>
    <property type="match status" value="1"/>
</dbReference>
<reference evidence="8" key="2">
    <citation type="submission" date="2021-02" db="EMBL/GenBank/DDBJ databases">
        <authorList>
            <person name="Kimball J.A."/>
            <person name="Haas M.W."/>
            <person name="Macchietto M."/>
            <person name="Kono T."/>
            <person name="Duquette J."/>
            <person name="Shao M."/>
        </authorList>
    </citation>
    <scope>NUCLEOTIDE SEQUENCE</scope>
    <source>
        <tissue evidence="8">Fresh leaf tissue</tissue>
    </source>
</reference>
<evidence type="ECO:0000256" key="1">
    <source>
        <dbReference type="ARBA" id="ARBA00008894"/>
    </source>
</evidence>
<dbReference type="GO" id="GO:0006952">
    <property type="term" value="P:defense response"/>
    <property type="evidence" value="ECO:0007669"/>
    <property type="project" value="UniProtKB-KW"/>
</dbReference>
<evidence type="ECO:0000259" key="7">
    <source>
        <dbReference type="Pfam" id="PF18052"/>
    </source>
</evidence>
<dbReference type="InterPro" id="IPR038005">
    <property type="entry name" value="RX-like_CC"/>
</dbReference>
<comment type="caution">
    <text evidence="8">The sequence shown here is derived from an EMBL/GenBank/DDBJ whole genome shotgun (WGS) entry which is preliminary data.</text>
</comment>
<keyword evidence="2" id="KW-0433">Leucine-rich repeat</keyword>
<dbReference type="Pfam" id="PF18052">
    <property type="entry name" value="Rx_N"/>
    <property type="match status" value="1"/>
</dbReference>
<keyword evidence="9" id="KW-1185">Reference proteome</keyword>
<protein>
    <submittedName>
        <fullName evidence="8">Uncharacterized protein</fullName>
    </submittedName>
</protein>
<dbReference type="GO" id="GO:0043531">
    <property type="term" value="F:ADP binding"/>
    <property type="evidence" value="ECO:0007669"/>
    <property type="project" value="InterPro"/>
</dbReference>
<reference evidence="8" key="1">
    <citation type="journal article" date="2021" name="bioRxiv">
        <title>Whole Genome Assembly and Annotation of Northern Wild Rice, Zizania palustris L., Supports a Whole Genome Duplication in the Zizania Genus.</title>
        <authorList>
            <person name="Haas M."/>
            <person name="Kono T."/>
            <person name="Macchietto M."/>
            <person name="Millas R."/>
            <person name="McGilp L."/>
            <person name="Shao M."/>
            <person name="Duquette J."/>
            <person name="Hirsch C.N."/>
            <person name="Kimball J."/>
        </authorList>
    </citation>
    <scope>NUCLEOTIDE SEQUENCE</scope>
    <source>
        <tissue evidence="8">Fresh leaf tissue</tissue>
    </source>
</reference>